<evidence type="ECO:0000256" key="1">
    <source>
        <dbReference type="SAM" id="MobiDB-lite"/>
    </source>
</evidence>
<proteinExistence type="predicted"/>
<accession>A0A4C1SMG8</accession>
<dbReference type="OrthoDB" id="7471114at2759"/>
<evidence type="ECO:0000313" key="3">
    <source>
        <dbReference type="Proteomes" id="UP000299102"/>
    </source>
</evidence>
<comment type="caution">
    <text evidence="2">The sequence shown here is derived from an EMBL/GenBank/DDBJ whole genome shotgun (WGS) entry which is preliminary data.</text>
</comment>
<evidence type="ECO:0000313" key="2">
    <source>
        <dbReference type="EMBL" id="GBP03403.1"/>
    </source>
</evidence>
<keyword evidence="3" id="KW-1185">Reference proteome</keyword>
<organism evidence="2 3">
    <name type="scientific">Eumeta variegata</name>
    <name type="common">Bagworm moth</name>
    <name type="synonym">Eumeta japonica</name>
    <dbReference type="NCBI Taxonomy" id="151549"/>
    <lineage>
        <taxon>Eukaryota</taxon>
        <taxon>Metazoa</taxon>
        <taxon>Ecdysozoa</taxon>
        <taxon>Arthropoda</taxon>
        <taxon>Hexapoda</taxon>
        <taxon>Insecta</taxon>
        <taxon>Pterygota</taxon>
        <taxon>Neoptera</taxon>
        <taxon>Endopterygota</taxon>
        <taxon>Lepidoptera</taxon>
        <taxon>Glossata</taxon>
        <taxon>Ditrysia</taxon>
        <taxon>Tineoidea</taxon>
        <taxon>Psychidae</taxon>
        <taxon>Oiketicinae</taxon>
        <taxon>Eumeta</taxon>
    </lineage>
</organism>
<gene>
    <name evidence="2" type="ORF">EVAR_101779_1</name>
</gene>
<protein>
    <submittedName>
        <fullName evidence="2">Uncharacterized protein</fullName>
    </submittedName>
</protein>
<feature type="region of interest" description="Disordered" evidence="1">
    <location>
        <begin position="245"/>
        <end position="276"/>
    </location>
</feature>
<dbReference type="EMBL" id="BGZK01000010">
    <property type="protein sequence ID" value="GBP03403.1"/>
    <property type="molecule type" value="Genomic_DNA"/>
</dbReference>
<feature type="region of interest" description="Disordered" evidence="1">
    <location>
        <begin position="534"/>
        <end position="553"/>
    </location>
</feature>
<dbReference type="Proteomes" id="UP000299102">
    <property type="component" value="Unassembled WGS sequence"/>
</dbReference>
<sequence length="572" mass="62171">MQHKRITSLLHTDVSQIPQIHLCIDTSYHIATLASKRASRHVQCNLSRREAHCAGAVGSITAAAPAHFNWFKRGLTNVTDDMCEGHPSTATAKDNNSAVRLTIDSQKSDLPADLDKLRHGLWGPFSEKCNKKRKPKIPILHHLSKLQHYTDAHRCAMRGRRFAASINAFGYRSSGGRDPDPPARVSRRRLIRDTGRRLPDEDRRTLYQNAAVDRTSVTGVAVLTLSPEMKTFPCRMHDARDGLSNSVRRPCPPPRAKVLSGRWPSAPAPRNPDGTTTKKVVCENVYGGNRPIDVSLGHPPALSISKWARPDRMYIRAMSACSTPNYLCSGLCCTSRVEGAGAARDSLHTLLTMCAELCKPAPVDVGADRVVAISAIRSALGKDIGGARASFCLLFAGGGALRGADGTPTPPGGFVRAARTARMLRALAEMDHTLIQSGKLLVSEVRLRLCHGADAAIAVHRWWRAGNKAEVHSLAVHCKLFKSYFLPATKVPHPMTAGGLRRRVPPAYTKTRAAPVCASQTFHGKQTNLVGDWRPVQTREPPSGLSGPREELAGGTSLDYIKSSYVVGKALP</sequence>
<dbReference type="AlphaFoldDB" id="A0A4C1SMG8"/>
<name>A0A4C1SMG8_EUMVA</name>
<reference evidence="2 3" key="1">
    <citation type="journal article" date="2019" name="Commun. Biol.">
        <title>The bagworm genome reveals a unique fibroin gene that provides high tensile strength.</title>
        <authorList>
            <person name="Kono N."/>
            <person name="Nakamura H."/>
            <person name="Ohtoshi R."/>
            <person name="Tomita M."/>
            <person name="Numata K."/>
            <person name="Arakawa K."/>
        </authorList>
    </citation>
    <scope>NUCLEOTIDE SEQUENCE [LARGE SCALE GENOMIC DNA]</scope>
</reference>